<gene>
    <name evidence="7" type="ORF">TBK1r_73140</name>
</gene>
<feature type="region of interest" description="Disordered" evidence="5">
    <location>
        <begin position="67"/>
        <end position="87"/>
    </location>
</feature>
<protein>
    <submittedName>
        <fullName evidence="7">Cadherin domain protein</fullName>
    </submittedName>
</protein>
<sequence>MSANHPSRVFDFFLLEDRILLSADGPDTADLPVDADVELLDAAMTQMLQSAAPGASDELFGAHPVDLVDSQSDQPDSKTLFDSSTTDPSRPLEVVFVDDGVEDAETLLAGLRDHSDDGTQWLIVRLSSEEDGITRITETLGGLSGVDAIHILAHGDGQGLQLGNTRLDLYSANGYAGDISSWAGSLDTDADLLIYGCDLASTAEGRTLIDSIATLCDCDVAASDDLTGAEQLGGDWDLEYTVGSVDAGIAFDTQALSQWNHVLNVYTVTNTLDDGSVGSLRWAIAQSNASTTVDDTIDFAIAGTGVHTINIGSALTITDTVTIDGMSEPDYVNTPVVRIDGNASGFSGISISAGGAGSTIQGIMVTGFTADGINIAAGADNVTIADNWIGTAGTGTTGIGNSGVGNSDDGIDIAGSNAMILRNVITNNGDEGITIVGSGVTGHVIQGNTVGLDPDGATGGGNSDVGIAIISGTGNTIGGTTAAERNVISMNWEGIEVNTSNNVIQGNFIGTDATGSLDRGNRIGDGIEINGGTGNLIGGSIAGAGNVISANSDSGIQINAGASATTITGNFIGTDASGYADLGNANDGIIIVDSANNTIGGTNVYERNLISGNGLGIRIGGVGATGNTIINNYIGADVDGDATLGNDFDGVFISRFADATAGDPSGNRIGGINAGEGNLIAGNLRDGIRLYSNAGIISNAILSNVIHSNTGLGIDLGGNGVTANDVGDGDSGANNRQNYPVLTSAQMISSTDVNIIGTLNGVANSYYRIEFFASASGDGSGYGEGQRYLGFANVTTDGSGNATINATLTANVLAGEIVSATATKSNVSFNAFTDTSEFAQNVSVTNTAPVAGDDAYSTSVNTTLNVGPTTTNLANWWQFDEGTGQTTVDSGALGNDATLGATAAVDTDDPTWSTGYVGSDALTFDGTADYVSTTSTVMKTASSFTMSAWFQATTTSGQQHILWEGYSGGNGYGSAPGTAAESEMGLTIGTYDQANKIVFFLGYEVPVNGADPIYIVSNSDFTDTTEFHHAAVTVTDLGGGVFSASLYVDGVLEGTDTGVQNDRSAWGALQIGKPGANTRLFSGQIDDVRIYDTALSATEVENIARSGVLQNDSDFDHRAIHVNTAVVSGPSNGTLSINADGSFSYTPNANFNGVDTFTYQTTDGSLDSNVATVTITVNDDPVLTTTGGSAAYTENAAPTLIDSGFTASDPYSTDLDTGTLTVSFSAGGTSNDQLTVVDGGSVTVVGSTIRHGGIDVATFTGGTGGSDLVITFNANSTPAIAQAIGRQIGYHNTSDNPSTAARTIDFVLTDGDTGTSNTAQRTVNVTAVNDAAVETSIEGSVLAYTENDGAVVITSTLALSDVDDTNLESAVVQITGNYASGEDVLTFVDQNGISGIWNAGSGTLTLTGTATVAQYEAALRSITYTNSSENPSTATRTVSFTVNDGDLDSNTQTRDISIAAINDEQVLATNAGDTIAEGSVGNIITTAMLETTDVDNTDNQLVYTVDTVPINGTLYRSAVALNVNDTFTQADIDAGLIRYDHDGSETTSDAFDFTVDDGAGTTTSSTFNFTVTAVNDDPVFTSSNTVAVDENQTAVLTVTATDAEAATPTYSITGGADQAFFSIDTNSGVLTFISPPDYENPLDVEGDNVYEVQVTASDGTTGSAVQAISVTVLNVTDTSFDGPSTVIWSQNGLSTPQAADFNGNDFSIEVNTADIGGPWRVIDGAESPDRDEKIVIGVDAAGNLSGQMWDGSSWTAFTFNDFATVTDSTKWGFAIEYESVSGDAVLVWNNAATGTDGLSYRVWNGTAWSATNTITTPIAGEAEQMRFASDPASDEMVLVVSNAAHQDYALVWDGNAWGNAQTLTTTAGAGNTEVFVTYESQSGDAMVVYGDNTASALYRVWDGGSWSAQQSITPPGGVTGQVTWTSVASDPNTDRIAFAAHTSNSETWLAVWDGNSWGDKLLASTSETNNTFLSVAVAFESQSGDLLAVYSENDNRFSYRTWDSGGGWSAETQGVDLKDQVRTVTLTSRPETNQIMLTALDAGGDLNNPLWDGSSWSERNEVENNTGETTVQPFLFLWDQNPPEFMAAANDTAFWFSTDGDVNSKGAAGLNSWTAGEVLRLGDPDLLLEPVSGTTSGTATSVFNLDTFGSDTKIDALHYVTADLQVGSSNFNLLEGDVLFSTADNETLVSTNTLAISKNDVIVFRADTPGDYSSGSFYLLLDDPVGADVRGISLVEQNTTVGDTVLQAGDFLLTTDATGLDTSLLLFETTDVGAGTTSGTLQTLLDGSDTNLGFSEKINGVELYETDAVIGGHTILAGTIVLSVDRDSGVGSNALAVKKHDIIALSVTQTTLVAGAGNGAATASLLMDGSDIGLTAGAEKLSAIAAFPNNQTPTDIAPDTPSVNEFTDTTGGVSVATLTTTDVDAGETFTYSILGGADAANFSIGGVSSDELVLTDGILDYETKSSYSVIVRVTDSASNYYDETLTVNVNDLNDAPTVATNTGTTVLEGSTGTAITTAMLNEGDVDDSGAGLTYTVTDVTDNGTLYLAGFGALGLNDTFTQADIDAGDVTYDHDGSETTSDAFSFSLADGGEDGATPATGTFNFTVTTVNDAPVEASIEGSTLAYTENDGAVAITSTLALSDSDDTNLESAVVQITANYTNGEDVLTFVDQNGISGVWNAGSGTMTLTGTATVAQYEAALRSITYTNGSENPSTATRTVSFTVNDGDVDSNTQTRDISVASINDDPTNAGGLPSDITVTEDVSSNVDLSALNLADLDDNGGNLTVTLSTSTGGYLSASTGGGVTVGGSGTGTLTLTGSLADLNTFLDTPANIQYLHGTPHTFGNDADTIQVVVNDGGNTGSGDGTDQTIGTVNVDITAVNDEQVLATNTGDTVPEGSVGNTVTTAMLETTDVDNTDSQLVYTVDAVPTNGTLYRSAVVLSVSDTFTQADIDAGLITYDHDGSETTSDSFDFTVDDGAGTTTSSTFNWTVTAGNDAPVEASIEGSTLAYTENDGAVAITSTLALSDSDDTNLESAVVQITANYTNGEDVLTFVDQNGISGVWNAGSGTLTLTGTATVAQYEAALRSITYTNGSENPSTATRTVSFTVNDGDVDSNTQTRDISVASINDDPTGAGLPSDITVTEDVSSNVDLSALNLADLDDNGGSLTVTLSTSTGGDLSASTGGGVTVGGSGTGTLTLTGSLADLNTFLDTPANIQYLHGTPHTFGNDADTIQVVVNDGGNTGSGGGTDQTIGTVNVDITAVNDEQVLATNTGDTVPEGSVGNTVTTAMLETTDVDNTDSQLVYTVDALPTNGTLYRLGVALSVSDTFTQADIDAGLITYDHDGSETTSDSFDFTVDDGAGTTTSSTFNWTVTAGNDAPVEASIEGSTLAYTENDGAVAITSTLALSDSDDTNLESAVVQITANYTNGEDVLTFVDQNGISGVWNAGSGTMTLSGTATVAQYEAALRSITYTNSSDNPSTTTRTVSFTVNDGDVDSNTQTRDISVASINDAPVEASIEGSTLAYTENVGAVAITSTLTLSDSDDTNLESAVVQITGSYTNGEDVLTFVDQNGISGVWNAGSGTLTLTGTATVAQYEAALRSITYTNSSENPSTATRTVSFTVNDGDVDSNTQTRDISVASINDDPTGAGLPSDITVTEDVSSNVDLSALNLSDLDDNGGNLTVTLSTSTGGDLSASPGGGVTVGGSGTGTLTLTGTLVVRQSLILG</sequence>
<keyword evidence="1" id="KW-0732">Signal</keyword>
<evidence type="ECO:0000313" key="7">
    <source>
        <dbReference type="EMBL" id="QDV88282.1"/>
    </source>
</evidence>
<dbReference type="SMART" id="SM00710">
    <property type="entry name" value="PbH1"/>
    <property type="match status" value="11"/>
</dbReference>
<keyword evidence="2" id="KW-0677">Repeat</keyword>
<evidence type="ECO:0000256" key="3">
    <source>
        <dbReference type="ARBA" id="ARBA00023157"/>
    </source>
</evidence>
<dbReference type="SUPFAM" id="SSF49313">
    <property type="entry name" value="Cadherin-like"/>
    <property type="match status" value="2"/>
</dbReference>
<dbReference type="Proteomes" id="UP000318081">
    <property type="component" value="Chromosome"/>
</dbReference>
<evidence type="ECO:0000256" key="5">
    <source>
        <dbReference type="SAM" id="MobiDB-lite"/>
    </source>
</evidence>
<reference evidence="7 8" key="1">
    <citation type="submission" date="2019-02" db="EMBL/GenBank/DDBJ databases">
        <title>Deep-cultivation of Planctomycetes and their phenomic and genomic characterization uncovers novel biology.</title>
        <authorList>
            <person name="Wiegand S."/>
            <person name="Jogler M."/>
            <person name="Boedeker C."/>
            <person name="Pinto D."/>
            <person name="Vollmers J."/>
            <person name="Rivas-Marin E."/>
            <person name="Kohn T."/>
            <person name="Peeters S.H."/>
            <person name="Heuer A."/>
            <person name="Rast P."/>
            <person name="Oberbeckmann S."/>
            <person name="Bunk B."/>
            <person name="Jeske O."/>
            <person name="Meyerdierks A."/>
            <person name="Storesund J.E."/>
            <person name="Kallscheuer N."/>
            <person name="Luecker S."/>
            <person name="Lage O.M."/>
            <person name="Pohl T."/>
            <person name="Merkel B.J."/>
            <person name="Hornburger P."/>
            <person name="Mueller R.-W."/>
            <person name="Bruemmer F."/>
            <person name="Labrenz M."/>
            <person name="Spormann A.M."/>
            <person name="Op den Camp H."/>
            <person name="Overmann J."/>
            <person name="Amann R."/>
            <person name="Jetten M.S.M."/>
            <person name="Mascher T."/>
            <person name="Medema M.H."/>
            <person name="Devos D.P."/>
            <person name="Kaster A.-K."/>
            <person name="Ovreas L."/>
            <person name="Rohde M."/>
            <person name="Galperin M.Y."/>
            <person name="Jogler C."/>
        </authorList>
    </citation>
    <scope>NUCLEOTIDE SEQUENCE [LARGE SCALE GENOMIC DNA]</scope>
    <source>
        <strain evidence="7 8">TBK1r</strain>
    </source>
</reference>
<dbReference type="NCBIfam" id="NF012211">
    <property type="entry name" value="tand_rpt_95"/>
    <property type="match status" value="1"/>
</dbReference>
<proteinExistence type="predicted"/>
<dbReference type="InterPro" id="IPR002126">
    <property type="entry name" value="Cadherin-like_dom"/>
</dbReference>
<keyword evidence="4" id="KW-0325">Glycoprotein</keyword>
<evidence type="ECO:0000313" key="8">
    <source>
        <dbReference type="Proteomes" id="UP000318081"/>
    </source>
</evidence>
<feature type="domain" description="Cadherin" evidence="6">
    <location>
        <begin position="2412"/>
        <end position="2498"/>
    </location>
</feature>
<dbReference type="CDD" id="cd11304">
    <property type="entry name" value="Cadherin_repeat"/>
    <property type="match status" value="2"/>
</dbReference>
<feature type="domain" description="Cadherin" evidence="6">
    <location>
        <begin position="1580"/>
        <end position="1685"/>
    </location>
</feature>
<dbReference type="SMART" id="SM00112">
    <property type="entry name" value="CA"/>
    <property type="match status" value="2"/>
</dbReference>
<keyword evidence="3" id="KW-1015">Disulfide bond</keyword>
<dbReference type="SUPFAM" id="SSF49899">
    <property type="entry name" value="Concanavalin A-like lectins/glucanases"/>
    <property type="match status" value="1"/>
</dbReference>
<dbReference type="PANTHER" id="PTHR45739:SF8">
    <property type="entry name" value="FRAS1-RELATED EXTRACELLULAR MATRIX PROTEIN 1"/>
    <property type="match status" value="1"/>
</dbReference>
<dbReference type="PROSITE" id="PS50268">
    <property type="entry name" value="CADHERIN_2"/>
    <property type="match status" value="2"/>
</dbReference>
<dbReference type="Pfam" id="PF17963">
    <property type="entry name" value="Big_9"/>
    <property type="match status" value="1"/>
</dbReference>
<dbReference type="InterPro" id="IPR015919">
    <property type="entry name" value="Cadherin-like_sf"/>
</dbReference>
<dbReference type="InterPro" id="IPR013320">
    <property type="entry name" value="ConA-like_dom_sf"/>
</dbReference>
<dbReference type="PROSITE" id="PS51854">
    <property type="entry name" value="CSPG"/>
    <property type="match status" value="4"/>
</dbReference>
<dbReference type="Pfam" id="PF14252">
    <property type="entry name" value="DUF4347"/>
    <property type="match status" value="1"/>
</dbReference>
<accession>A0ABX5Y1Y6</accession>
<dbReference type="EMBL" id="CP036432">
    <property type="protein sequence ID" value="QDV88282.1"/>
    <property type="molecule type" value="Genomic_DNA"/>
</dbReference>
<evidence type="ECO:0000256" key="1">
    <source>
        <dbReference type="ARBA" id="ARBA00022729"/>
    </source>
</evidence>
<dbReference type="InterPro" id="IPR051561">
    <property type="entry name" value="FRAS1_ECM"/>
</dbReference>
<dbReference type="PANTHER" id="PTHR45739">
    <property type="entry name" value="MATRIX PROTEIN, PUTATIVE-RELATED"/>
    <property type="match status" value="1"/>
</dbReference>
<evidence type="ECO:0000256" key="4">
    <source>
        <dbReference type="ARBA" id="ARBA00023180"/>
    </source>
</evidence>
<dbReference type="InterPro" id="IPR039005">
    <property type="entry name" value="CSPG_rpt"/>
</dbReference>
<dbReference type="Gene3D" id="2.60.40.60">
    <property type="entry name" value="Cadherins"/>
    <property type="match status" value="2"/>
</dbReference>
<dbReference type="InterPro" id="IPR025592">
    <property type="entry name" value="DUF4347"/>
</dbReference>
<dbReference type="RefSeq" id="WP_145220475.1">
    <property type="nucleotide sequence ID" value="NZ_CP036432.1"/>
</dbReference>
<name>A0ABX5Y1Y6_9BACT</name>
<evidence type="ECO:0000259" key="6">
    <source>
        <dbReference type="PROSITE" id="PS50268"/>
    </source>
</evidence>
<keyword evidence="8" id="KW-1185">Reference proteome</keyword>
<dbReference type="InterPro" id="IPR006626">
    <property type="entry name" value="PbH1"/>
</dbReference>
<dbReference type="InterPro" id="IPR006558">
    <property type="entry name" value="LamG-like"/>
</dbReference>
<dbReference type="Pfam" id="PF16184">
    <property type="entry name" value="Cadherin_3"/>
    <property type="match status" value="4"/>
</dbReference>
<dbReference type="SMART" id="SM00560">
    <property type="entry name" value="LamGL"/>
    <property type="match status" value="1"/>
</dbReference>
<organism evidence="7 8">
    <name type="scientific">Stieleria magnilauensis</name>
    <dbReference type="NCBI Taxonomy" id="2527963"/>
    <lineage>
        <taxon>Bacteria</taxon>
        <taxon>Pseudomonadati</taxon>
        <taxon>Planctomycetota</taxon>
        <taxon>Planctomycetia</taxon>
        <taxon>Pirellulales</taxon>
        <taxon>Pirellulaceae</taxon>
        <taxon>Stieleria</taxon>
    </lineage>
</organism>
<evidence type="ECO:0000256" key="2">
    <source>
        <dbReference type="ARBA" id="ARBA00022737"/>
    </source>
</evidence>
<dbReference type="SUPFAM" id="SSF89372">
    <property type="entry name" value="Fucose-specific lectin"/>
    <property type="match status" value="1"/>
</dbReference>
<dbReference type="Pfam" id="PF00028">
    <property type="entry name" value="Cadherin"/>
    <property type="match status" value="2"/>
</dbReference>